<evidence type="ECO:0000256" key="2">
    <source>
        <dbReference type="ARBA" id="ARBA00023242"/>
    </source>
</evidence>
<gene>
    <name evidence="4" type="ORF">OLC1_LOCUS6284</name>
</gene>
<dbReference type="EMBL" id="OX459119">
    <property type="protein sequence ID" value="CAI9095273.1"/>
    <property type="molecule type" value="Genomic_DNA"/>
</dbReference>
<dbReference type="InterPro" id="IPR039774">
    <property type="entry name" value="Sin3-like"/>
</dbReference>
<dbReference type="PANTHER" id="PTHR12346:SF8">
    <property type="entry name" value="PAIRED AMPHIPATHIC HELIX PROTEIN SIN3-LIKE 2"/>
    <property type="match status" value="1"/>
</dbReference>
<reference evidence="4" key="1">
    <citation type="submission" date="2023-03" db="EMBL/GenBank/DDBJ databases">
        <authorList>
            <person name="Julca I."/>
        </authorList>
    </citation>
    <scope>NUCLEOTIDE SEQUENCE</scope>
</reference>
<keyword evidence="5" id="KW-1185">Reference proteome</keyword>
<evidence type="ECO:0000256" key="1">
    <source>
        <dbReference type="ARBA" id="ARBA00004123"/>
    </source>
</evidence>
<dbReference type="PROSITE" id="PS51477">
    <property type="entry name" value="PAH"/>
    <property type="match status" value="1"/>
</dbReference>
<name>A0AAV1CJP7_OLDCO</name>
<accession>A0AAV1CJP7</accession>
<dbReference type="GO" id="GO:0000122">
    <property type="term" value="P:negative regulation of transcription by RNA polymerase II"/>
    <property type="evidence" value="ECO:0007669"/>
    <property type="project" value="TreeGrafter"/>
</dbReference>
<dbReference type="GO" id="GO:0003714">
    <property type="term" value="F:transcription corepressor activity"/>
    <property type="evidence" value="ECO:0007669"/>
    <property type="project" value="InterPro"/>
</dbReference>
<proteinExistence type="predicted"/>
<evidence type="ECO:0000313" key="4">
    <source>
        <dbReference type="EMBL" id="CAI9095273.1"/>
    </source>
</evidence>
<organism evidence="4 5">
    <name type="scientific">Oldenlandia corymbosa var. corymbosa</name>
    <dbReference type="NCBI Taxonomy" id="529605"/>
    <lineage>
        <taxon>Eukaryota</taxon>
        <taxon>Viridiplantae</taxon>
        <taxon>Streptophyta</taxon>
        <taxon>Embryophyta</taxon>
        <taxon>Tracheophyta</taxon>
        <taxon>Spermatophyta</taxon>
        <taxon>Magnoliopsida</taxon>
        <taxon>eudicotyledons</taxon>
        <taxon>Gunneridae</taxon>
        <taxon>Pentapetalae</taxon>
        <taxon>asterids</taxon>
        <taxon>lamiids</taxon>
        <taxon>Gentianales</taxon>
        <taxon>Rubiaceae</taxon>
        <taxon>Rubioideae</taxon>
        <taxon>Spermacoceae</taxon>
        <taxon>Hedyotis-Oldenlandia complex</taxon>
        <taxon>Oldenlandia</taxon>
    </lineage>
</organism>
<keyword evidence="2 3" id="KW-0539">Nucleus</keyword>
<dbReference type="Proteomes" id="UP001161247">
    <property type="component" value="Chromosome 2"/>
</dbReference>
<protein>
    <submittedName>
        <fullName evidence="4">OLC1v1031174C1</fullName>
    </submittedName>
</protein>
<dbReference type="PANTHER" id="PTHR12346">
    <property type="entry name" value="SIN3B-RELATED"/>
    <property type="match status" value="1"/>
</dbReference>
<comment type="subcellular location">
    <subcellularLocation>
        <location evidence="1 3">Nucleus</location>
    </subcellularLocation>
</comment>
<dbReference type="GO" id="GO:0000785">
    <property type="term" value="C:chromatin"/>
    <property type="evidence" value="ECO:0007669"/>
    <property type="project" value="TreeGrafter"/>
</dbReference>
<evidence type="ECO:0000256" key="3">
    <source>
        <dbReference type="PROSITE-ProRule" id="PRU00810"/>
    </source>
</evidence>
<dbReference type="InterPro" id="IPR003822">
    <property type="entry name" value="PAH"/>
</dbReference>
<dbReference type="Gene3D" id="1.20.1160.11">
    <property type="entry name" value="Paired amphipathic helix"/>
    <property type="match status" value="1"/>
</dbReference>
<dbReference type="GO" id="GO:0000118">
    <property type="term" value="C:histone deacetylase complex"/>
    <property type="evidence" value="ECO:0007669"/>
    <property type="project" value="TreeGrafter"/>
</dbReference>
<dbReference type="SUPFAM" id="SSF47762">
    <property type="entry name" value="PAH2 domain"/>
    <property type="match status" value="1"/>
</dbReference>
<sequence>MDRLHNSSSKPPSELVDDLGVIAGLKKLFGYEITVDDEEEGNPNEKIRESELALGFVEKIKKRFESNNHVCNSFLHHLDAYKHGRMSFDEVYREVASLFKYHPDLLSEFTNIF</sequence>
<evidence type="ECO:0000313" key="5">
    <source>
        <dbReference type="Proteomes" id="UP001161247"/>
    </source>
</evidence>
<dbReference type="AlphaFoldDB" id="A0AAV1CJP7"/>
<dbReference type="InterPro" id="IPR036600">
    <property type="entry name" value="PAH_sf"/>
</dbReference>
<dbReference type="Pfam" id="PF02671">
    <property type="entry name" value="PAH"/>
    <property type="match status" value="1"/>
</dbReference>